<dbReference type="Gene3D" id="3.30.70.1290">
    <property type="entry name" value="Transposase IS200-like"/>
    <property type="match status" value="1"/>
</dbReference>
<dbReference type="EMBL" id="FOIU01000001">
    <property type="protein sequence ID" value="SEV97943.1"/>
    <property type="molecule type" value="Genomic_DNA"/>
</dbReference>
<dbReference type="PANTHER" id="PTHR34322:SF2">
    <property type="entry name" value="TRANSPOSASE IS200-LIKE DOMAIN-CONTAINING PROTEIN"/>
    <property type="match status" value="1"/>
</dbReference>
<reference evidence="3" key="1">
    <citation type="submission" date="2016-10" db="EMBL/GenBank/DDBJ databases">
        <authorList>
            <person name="Varghese N."/>
            <person name="Submissions S."/>
        </authorList>
    </citation>
    <scope>NUCLEOTIDE SEQUENCE [LARGE SCALE GENOMIC DNA]</scope>
    <source>
        <strain evidence="3">DSM 17724</strain>
    </source>
</reference>
<gene>
    <name evidence="2" type="ORF">SAMN05421841_0461</name>
</gene>
<evidence type="ECO:0000313" key="2">
    <source>
        <dbReference type="EMBL" id="SEV97943.1"/>
    </source>
</evidence>
<evidence type="ECO:0000313" key="3">
    <source>
        <dbReference type="Proteomes" id="UP000199469"/>
    </source>
</evidence>
<dbReference type="RefSeq" id="WP_089790448.1">
    <property type="nucleotide sequence ID" value="NZ_FOIU01000001.1"/>
</dbReference>
<dbReference type="OrthoDB" id="9788881at2"/>
<dbReference type="GO" id="GO:0004803">
    <property type="term" value="F:transposase activity"/>
    <property type="evidence" value="ECO:0007669"/>
    <property type="project" value="InterPro"/>
</dbReference>
<dbReference type="STRING" id="356305.SAMN05421841_0461"/>
<name>A0A1I0NAY6_9FLAO</name>
<dbReference type="SUPFAM" id="SSF143422">
    <property type="entry name" value="Transposase IS200-like"/>
    <property type="match status" value="1"/>
</dbReference>
<organism evidence="2 3">
    <name type="scientific">Chryseobacterium wanjuense</name>
    <dbReference type="NCBI Taxonomy" id="356305"/>
    <lineage>
        <taxon>Bacteria</taxon>
        <taxon>Pseudomonadati</taxon>
        <taxon>Bacteroidota</taxon>
        <taxon>Flavobacteriia</taxon>
        <taxon>Flavobacteriales</taxon>
        <taxon>Weeksellaceae</taxon>
        <taxon>Chryseobacterium group</taxon>
        <taxon>Chryseobacterium</taxon>
    </lineage>
</organism>
<evidence type="ECO:0000259" key="1">
    <source>
        <dbReference type="SMART" id="SM01321"/>
    </source>
</evidence>
<feature type="domain" description="Transposase IS200-like" evidence="1">
    <location>
        <begin position="7"/>
        <end position="139"/>
    </location>
</feature>
<sequence length="197" mass="23836">MKIETLESGHFYHIYNRGNNSEMIFFEERNYHYFLQLLNKYIVPIGEIYAYCLLKNHFHFLIRLKEENKISYDDFVFSTINKPKSIDPSRQFSHFFNAYTQAVNKQYCRTGSLFEKPFERKRITDEKYLRQAILYIHNNPVKHGLVSKVEYYKWSSYRAILSNNISAVRKKEVLELFGDQENFVFSHNYYDVLNLPY</sequence>
<dbReference type="SMART" id="SM01321">
    <property type="entry name" value="Y1_Tnp"/>
    <property type="match status" value="1"/>
</dbReference>
<dbReference type="AlphaFoldDB" id="A0A1I0NAY6"/>
<dbReference type="GO" id="GO:0006313">
    <property type="term" value="P:DNA transposition"/>
    <property type="evidence" value="ECO:0007669"/>
    <property type="project" value="InterPro"/>
</dbReference>
<protein>
    <submittedName>
        <fullName evidence="2">REP element-mobilizing transposase RayT</fullName>
    </submittedName>
</protein>
<dbReference type="InterPro" id="IPR036515">
    <property type="entry name" value="Transposase_17_sf"/>
</dbReference>
<keyword evidence="3" id="KW-1185">Reference proteome</keyword>
<proteinExistence type="predicted"/>
<dbReference type="PANTHER" id="PTHR34322">
    <property type="entry name" value="TRANSPOSASE, Y1_TNP DOMAIN-CONTAINING"/>
    <property type="match status" value="1"/>
</dbReference>
<dbReference type="Proteomes" id="UP000199469">
    <property type="component" value="Unassembled WGS sequence"/>
</dbReference>
<dbReference type="InterPro" id="IPR002686">
    <property type="entry name" value="Transposase_17"/>
</dbReference>
<dbReference type="GO" id="GO:0003677">
    <property type="term" value="F:DNA binding"/>
    <property type="evidence" value="ECO:0007669"/>
    <property type="project" value="InterPro"/>
</dbReference>
<accession>A0A1I0NAY6</accession>